<reference evidence="2 3" key="1">
    <citation type="submission" date="2019-07" db="EMBL/GenBank/DDBJ databases">
        <title>Deinococcus detaillus sp. nov., isolated from humus soil in Antarctica.</title>
        <authorList>
            <person name="Zhang K."/>
        </authorList>
    </citation>
    <scope>NUCLEOTIDE SEQUENCE [LARGE SCALE GENOMIC DNA]</scope>
    <source>
        <strain evidence="2 3">H1</strain>
    </source>
</reference>
<dbReference type="AlphaFoldDB" id="A0A553V5C1"/>
<name>A0A553V5C1_9DEIO</name>
<feature type="transmembrane region" description="Helical" evidence="1">
    <location>
        <begin position="314"/>
        <end position="333"/>
    </location>
</feature>
<feature type="transmembrane region" description="Helical" evidence="1">
    <location>
        <begin position="473"/>
        <end position="493"/>
    </location>
</feature>
<keyword evidence="1" id="KW-0472">Membrane</keyword>
<gene>
    <name evidence="2" type="ORF">FNU79_03990</name>
</gene>
<proteinExistence type="predicted"/>
<evidence type="ECO:0000256" key="1">
    <source>
        <dbReference type="SAM" id="Phobius"/>
    </source>
</evidence>
<feature type="transmembrane region" description="Helical" evidence="1">
    <location>
        <begin position="176"/>
        <end position="194"/>
    </location>
</feature>
<keyword evidence="1" id="KW-1133">Transmembrane helix</keyword>
<dbReference type="OrthoDB" id="61630at2"/>
<dbReference type="Proteomes" id="UP000316092">
    <property type="component" value="Unassembled WGS sequence"/>
</dbReference>
<feature type="transmembrane region" description="Helical" evidence="1">
    <location>
        <begin position="256"/>
        <end position="282"/>
    </location>
</feature>
<protein>
    <submittedName>
        <fullName evidence="2">Uncharacterized protein</fullName>
    </submittedName>
</protein>
<sequence>MSASNAGSAARKAYGSETAAPLYYGGAQLRSADPLAQLSRRLNSACVRAVHPYELAAILESEGFTDALIQERFGDANVFACAERLFQLVPYRPAQPIWLLPQANRPLWRDLMRGLIYLLPAAWSPAALQLGWGEGASLGLLLASLFGWGWMQSVAYLGYFSLAAGQNEARAMLRRAGSAAVILSGLLGAAVALATGHNVLTVTLVTLAIAIYLAAATALLVLERETWLLLSLLPALLLSFFSALNPDWLSVSWLGAAPGFGVAIQAASVLLLAVGLPLLAAWHATCPPLFSNSGLTPRAAGGPSLRQIVASLPYGVYGWLCAAFLSLVLLSAGSASQASGAGLLGWSWSVVPLVLSMGVLERTLRRIQQMLRSQATRSSSLPSIIWNGFSGVLGWGAGYLCLLLLGYLLLGVLLPGAALPSELLAGHLALAAALLLSGLLINFGLLPRVLLVWGASLLTQLGLRALGEGVSGSYALSAGLCTALLLLGTWAAVRDLRHFQ</sequence>
<feature type="transmembrane region" description="Helical" evidence="1">
    <location>
        <begin position="345"/>
        <end position="364"/>
    </location>
</feature>
<comment type="caution">
    <text evidence="2">The sequence shown here is derived from an EMBL/GenBank/DDBJ whole genome shotgun (WGS) entry which is preliminary data.</text>
</comment>
<feature type="transmembrane region" description="Helical" evidence="1">
    <location>
        <begin position="114"/>
        <end position="132"/>
    </location>
</feature>
<feature type="transmembrane region" description="Helical" evidence="1">
    <location>
        <begin position="200"/>
        <end position="222"/>
    </location>
</feature>
<organism evidence="2 3">
    <name type="scientific">Deinococcus detaillensis</name>
    <dbReference type="NCBI Taxonomy" id="2592048"/>
    <lineage>
        <taxon>Bacteria</taxon>
        <taxon>Thermotogati</taxon>
        <taxon>Deinococcota</taxon>
        <taxon>Deinococci</taxon>
        <taxon>Deinococcales</taxon>
        <taxon>Deinococcaceae</taxon>
        <taxon>Deinococcus</taxon>
    </lineage>
</organism>
<accession>A0A553V5C1</accession>
<dbReference type="RefSeq" id="WP_143719599.1">
    <property type="nucleotide sequence ID" value="NZ_VKDB01000002.1"/>
</dbReference>
<feature type="transmembrane region" description="Helical" evidence="1">
    <location>
        <begin position="227"/>
        <end position="244"/>
    </location>
</feature>
<feature type="transmembrane region" description="Helical" evidence="1">
    <location>
        <begin position="384"/>
        <end position="412"/>
    </location>
</feature>
<keyword evidence="3" id="KW-1185">Reference proteome</keyword>
<evidence type="ECO:0000313" key="2">
    <source>
        <dbReference type="EMBL" id="TSA87642.1"/>
    </source>
</evidence>
<keyword evidence="1" id="KW-0812">Transmembrane</keyword>
<evidence type="ECO:0000313" key="3">
    <source>
        <dbReference type="Proteomes" id="UP000316092"/>
    </source>
</evidence>
<dbReference type="EMBL" id="VKDB01000002">
    <property type="protein sequence ID" value="TSA87642.1"/>
    <property type="molecule type" value="Genomic_DNA"/>
</dbReference>
<feature type="transmembrane region" description="Helical" evidence="1">
    <location>
        <begin position="138"/>
        <end position="164"/>
    </location>
</feature>
<feature type="transmembrane region" description="Helical" evidence="1">
    <location>
        <begin position="424"/>
        <end position="443"/>
    </location>
</feature>